<proteinExistence type="predicted"/>
<evidence type="ECO:0008006" key="8">
    <source>
        <dbReference type="Google" id="ProtNLM"/>
    </source>
</evidence>
<dbReference type="GO" id="GO:0015035">
    <property type="term" value="F:protein-disulfide reductase activity"/>
    <property type="evidence" value="ECO:0007669"/>
    <property type="project" value="InterPro"/>
</dbReference>
<dbReference type="Gene3D" id="1.20.1550.10">
    <property type="entry name" value="DsbB-like"/>
    <property type="match status" value="1"/>
</dbReference>
<dbReference type="GO" id="GO:0016020">
    <property type="term" value="C:membrane"/>
    <property type="evidence" value="ECO:0007669"/>
    <property type="project" value="UniProtKB-SubCell"/>
</dbReference>
<evidence type="ECO:0000256" key="3">
    <source>
        <dbReference type="ARBA" id="ARBA00022989"/>
    </source>
</evidence>
<sequence>MMNNDTLQLSVKSNPLKTSPLSLGDTLNIVGLLGVSFSLLIAFYYQLALQEIPCPLCLLQRVGMIAMGFGFLMNIRFGIRSVHYGVALLGALLTGVIASRQMFFAYFAGG</sequence>
<keyword evidence="2 5" id="KW-0812">Transmembrane</keyword>
<feature type="transmembrane region" description="Helical" evidence="5">
    <location>
        <begin position="86"/>
        <end position="108"/>
    </location>
</feature>
<evidence type="ECO:0000256" key="4">
    <source>
        <dbReference type="ARBA" id="ARBA00023136"/>
    </source>
</evidence>
<feature type="transmembrane region" description="Helical" evidence="5">
    <location>
        <begin position="58"/>
        <end position="79"/>
    </location>
</feature>
<dbReference type="SUPFAM" id="SSF158442">
    <property type="entry name" value="DsbB-like"/>
    <property type="match status" value="1"/>
</dbReference>
<protein>
    <recommendedName>
        <fullName evidence="8">Disulfide bond formation protein B</fullName>
    </recommendedName>
</protein>
<gene>
    <name evidence="6" type="ORF">C4K04_2650</name>
</gene>
<feature type="transmembrane region" description="Helical" evidence="5">
    <location>
        <begin position="21"/>
        <end position="46"/>
    </location>
</feature>
<evidence type="ECO:0000256" key="5">
    <source>
        <dbReference type="SAM" id="Phobius"/>
    </source>
</evidence>
<dbReference type="AlphaFoldDB" id="A0A3G7TPK9"/>
<dbReference type="EMBL" id="CP027753">
    <property type="protein sequence ID" value="AZE48322.1"/>
    <property type="molecule type" value="Genomic_DNA"/>
</dbReference>
<dbReference type="InterPro" id="IPR023380">
    <property type="entry name" value="DsbB-like_sf"/>
</dbReference>
<organism evidence="6 7">
    <name type="scientific">Pseudomonas chlororaphis</name>
    <dbReference type="NCBI Taxonomy" id="587753"/>
    <lineage>
        <taxon>Bacteria</taxon>
        <taxon>Pseudomonadati</taxon>
        <taxon>Pseudomonadota</taxon>
        <taxon>Gammaproteobacteria</taxon>
        <taxon>Pseudomonadales</taxon>
        <taxon>Pseudomonadaceae</taxon>
        <taxon>Pseudomonas</taxon>
    </lineage>
</organism>
<dbReference type="GO" id="GO:0006457">
    <property type="term" value="P:protein folding"/>
    <property type="evidence" value="ECO:0007669"/>
    <property type="project" value="InterPro"/>
</dbReference>
<reference evidence="6 7" key="1">
    <citation type="submission" date="2018-03" db="EMBL/GenBank/DDBJ databases">
        <title>Diversity of phytobeneficial traits revealed by whole-genome analysis of worldwide-isolated phenazine-producing Pseudomonas spp.</title>
        <authorList>
            <person name="Biessy A."/>
            <person name="Novinscak A."/>
            <person name="Blom J."/>
            <person name="Leger G."/>
            <person name="Thomashow L.S."/>
            <person name="Cazorla F.M."/>
            <person name="Josic D."/>
            <person name="Filion M."/>
        </authorList>
    </citation>
    <scope>NUCLEOTIDE SEQUENCE [LARGE SCALE GENOMIC DNA]</scope>
    <source>
        <strain evidence="6 7">B25</strain>
    </source>
</reference>
<accession>A0A3G7TPK9</accession>
<dbReference type="Proteomes" id="UP000268048">
    <property type="component" value="Chromosome"/>
</dbReference>
<evidence type="ECO:0000313" key="7">
    <source>
        <dbReference type="Proteomes" id="UP000268048"/>
    </source>
</evidence>
<evidence type="ECO:0000313" key="6">
    <source>
        <dbReference type="EMBL" id="AZE48322.1"/>
    </source>
</evidence>
<evidence type="ECO:0000256" key="1">
    <source>
        <dbReference type="ARBA" id="ARBA00004141"/>
    </source>
</evidence>
<keyword evidence="4 5" id="KW-0472">Membrane</keyword>
<keyword evidence="3 5" id="KW-1133">Transmembrane helix</keyword>
<dbReference type="RefSeq" id="WP_206429812.1">
    <property type="nucleotide sequence ID" value="NZ_CP027753.1"/>
</dbReference>
<comment type="subcellular location">
    <subcellularLocation>
        <location evidence="1">Membrane</location>
        <topology evidence="1">Multi-pass membrane protein</topology>
    </subcellularLocation>
</comment>
<name>A0A3G7TPK9_9PSED</name>
<dbReference type="InterPro" id="IPR003752">
    <property type="entry name" value="DiS_bond_form_DsbB/BdbC"/>
</dbReference>
<dbReference type="Pfam" id="PF02600">
    <property type="entry name" value="DsbB"/>
    <property type="match status" value="1"/>
</dbReference>
<evidence type="ECO:0000256" key="2">
    <source>
        <dbReference type="ARBA" id="ARBA00022692"/>
    </source>
</evidence>